<gene>
    <name evidence="1" type="ORF">WR25_08935</name>
</gene>
<dbReference type="EMBL" id="LIAE01006478">
    <property type="protein sequence ID" value="PAV89079.1"/>
    <property type="molecule type" value="Genomic_DNA"/>
</dbReference>
<dbReference type="Proteomes" id="UP000218231">
    <property type="component" value="Unassembled WGS sequence"/>
</dbReference>
<keyword evidence="2" id="KW-1185">Reference proteome</keyword>
<organism evidence="1 2">
    <name type="scientific">Diploscapter pachys</name>
    <dbReference type="NCBI Taxonomy" id="2018661"/>
    <lineage>
        <taxon>Eukaryota</taxon>
        <taxon>Metazoa</taxon>
        <taxon>Ecdysozoa</taxon>
        <taxon>Nematoda</taxon>
        <taxon>Chromadorea</taxon>
        <taxon>Rhabditida</taxon>
        <taxon>Rhabditina</taxon>
        <taxon>Rhabditomorpha</taxon>
        <taxon>Rhabditoidea</taxon>
        <taxon>Rhabditidae</taxon>
        <taxon>Diploscapter</taxon>
    </lineage>
</organism>
<sequence length="79" mass="8656">MKIPLNGIILVWKRKYQMIILTIVGGVSPREEAVLGSEEIPEKSDSDGLQSLLYSPTILLGYDSTGSFQDGNQMDVVIS</sequence>
<accession>A0A2A2LSF3</accession>
<evidence type="ECO:0000313" key="2">
    <source>
        <dbReference type="Proteomes" id="UP000218231"/>
    </source>
</evidence>
<name>A0A2A2LSF3_9BILA</name>
<proteinExistence type="predicted"/>
<comment type="caution">
    <text evidence="1">The sequence shown here is derived from an EMBL/GenBank/DDBJ whole genome shotgun (WGS) entry which is preliminary data.</text>
</comment>
<reference evidence="1 2" key="1">
    <citation type="journal article" date="2017" name="Curr. Biol.">
        <title>Genome architecture and evolution of a unichromosomal asexual nematode.</title>
        <authorList>
            <person name="Fradin H."/>
            <person name="Zegar C."/>
            <person name="Gutwein M."/>
            <person name="Lucas J."/>
            <person name="Kovtun M."/>
            <person name="Corcoran D."/>
            <person name="Baugh L.R."/>
            <person name="Kiontke K."/>
            <person name="Gunsalus K."/>
            <person name="Fitch D.H."/>
            <person name="Piano F."/>
        </authorList>
    </citation>
    <scope>NUCLEOTIDE SEQUENCE [LARGE SCALE GENOMIC DNA]</scope>
    <source>
        <strain evidence="1">PF1309</strain>
    </source>
</reference>
<dbReference type="AlphaFoldDB" id="A0A2A2LSF3"/>
<evidence type="ECO:0000313" key="1">
    <source>
        <dbReference type="EMBL" id="PAV89079.1"/>
    </source>
</evidence>
<protein>
    <submittedName>
        <fullName evidence="1">Uncharacterized protein</fullName>
    </submittedName>
</protein>